<accession>A0ABM7C5C0</accession>
<reference evidence="1 2" key="1">
    <citation type="submission" date="2018-11" db="EMBL/GenBank/DDBJ databases">
        <title>Proposal to divide the Flavobacteriaceae and reorganize its genera based on Amino Acid Identity values calculated from whole genome sequences.</title>
        <authorList>
            <person name="Nicholson A.C."/>
            <person name="Gulvik C.A."/>
            <person name="Whitney A.M."/>
            <person name="Humrighouse B.W."/>
            <person name="Bell M."/>
            <person name="Holmes B."/>
            <person name="Steigerwalt A.G."/>
            <person name="Villarma A."/>
            <person name="Sheth M."/>
            <person name="Batra D."/>
            <person name="Pryor J."/>
            <person name="Bernardet J.-F."/>
            <person name="Hugo C."/>
            <person name="Kampfer P."/>
            <person name="Newman J.D."/>
            <person name="McQuiston J.R."/>
        </authorList>
    </citation>
    <scope>NUCLEOTIDE SEQUENCE [LARGE SCALE GENOMIC DNA]</scope>
    <source>
        <strain evidence="1 2">H3001</strain>
    </source>
</reference>
<sequence length="193" mass="22450">MKTTYRTRSYHIFILLFFGILFSNAQEHSKFENCDLQQKNSDWLDKILVEKNNNSKIAMIKSKIESDTVYIPAIRTEIKLHDNSLNFEVKNKNENLCGIKIMFVLEFGKHRNINLDLLQNPEYKIIVQNINKQNVKLWILNRKDGLAIYGTSGGSGVVFIRTKDKNLKKIIKQTLKKTPHNSVFAKNGVEFFL</sequence>
<keyword evidence="2" id="KW-1185">Reference proteome</keyword>
<name>A0ABM7C5C0_9FLAO</name>
<evidence type="ECO:0000313" key="1">
    <source>
        <dbReference type="EMBL" id="AZI66168.1"/>
    </source>
</evidence>
<dbReference type="RefSeq" id="WP_124756831.1">
    <property type="nucleotide sequence ID" value="NZ_CBCRWA010000001.1"/>
</dbReference>
<evidence type="ECO:0000313" key="2">
    <source>
        <dbReference type="Proteomes" id="UP000274483"/>
    </source>
</evidence>
<gene>
    <name evidence="1" type="ORF">EIB71_00060</name>
</gene>
<organism evidence="1 2">
    <name type="scientific">Kaistella daneshvariae</name>
    <dbReference type="NCBI Taxonomy" id="2487074"/>
    <lineage>
        <taxon>Bacteria</taxon>
        <taxon>Pseudomonadati</taxon>
        <taxon>Bacteroidota</taxon>
        <taxon>Flavobacteriia</taxon>
        <taxon>Flavobacteriales</taxon>
        <taxon>Weeksellaceae</taxon>
        <taxon>Chryseobacterium group</taxon>
        <taxon>Kaistella</taxon>
    </lineage>
</organism>
<proteinExistence type="predicted"/>
<protein>
    <submittedName>
        <fullName evidence="1">Uncharacterized protein</fullName>
    </submittedName>
</protein>
<dbReference type="Proteomes" id="UP000274483">
    <property type="component" value="Chromosome"/>
</dbReference>
<dbReference type="EMBL" id="CP034158">
    <property type="protein sequence ID" value="AZI66168.1"/>
    <property type="molecule type" value="Genomic_DNA"/>
</dbReference>